<evidence type="ECO:0000313" key="7">
    <source>
        <dbReference type="Proteomes" id="UP000230161"/>
    </source>
</evidence>
<name>A0A2M9C3R8_9MICO</name>
<evidence type="ECO:0000256" key="3">
    <source>
        <dbReference type="ARBA" id="ARBA00022840"/>
    </source>
</evidence>
<dbReference type="GO" id="GO:0005524">
    <property type="term" value="F:ATP binding"/>
    <property type="evidence" value="ECO:0007669"/>
    <property type="project" value="UniProtKB-KW"/>
</dbReference>
<organism evidence="6 7">
    <name type="scientific">Compostimonas suwonensis</name>
    <dbReference type="NCBI Taxonomy" id="1048394"/>
    <lineage>
        <taxon>Bacteria</taxon>
        <taxon>Bacillati</taxon>
        <taxon>Actinomycetota</taxon>
        <taxon>Actinomycetes</taxon>
        <taxon>Micrococcales</taxon>
        <taxon>Microbacteriaceae</taxon>
        <taxon>Compostimonas</taxon>
    </lineage>
</organism>
<dbReference type="SMART" id="SM00382">
    <property type="entry name" value="AAA"/>
    <property type="match status" value="1"/>
</dbReference>
<feature type="domain" description="ABC transporter" evidence="5">
    <location>
        <begin position="24"/>
        <end position="257"/>
    </location>
</feature>
<dbReference type="SUPFAM" id="SSF52540">
    <property type="entry name" value="P-loop containing nucleoside triphosphate hydrolases"/>
    <property type="match status" value="1"/>
</dbReference>
<proteinExistence type="predicted"/>
<dbReference type="InterPro" id="IPR003439">
    <property type="entry name" value="ABC_transporter-like_ATP-bd"/>
</dbReference>
<dbReference type="RefSeq" id="WP_100343603.1">
    <property type="nucleotide sequence ID" value="NZ_PGFB01000001.1"/>
</dbReference>
<dbReference type="EMBL" id="PGFB01000001">
    <property type="protein sequence ID" value="PJJ65129.1"/>
    <property type="molecule type" value="Genomic_DNA"/>
</dbReference>
<evidence type="ECO:0000259" key="5">
    <source>
        <dbReference type="PROSITE" id="PS50893"/>
    </source>
</evidence>
<reference evidence="6 7" key="1">
    <citation type="submission" date="2017-11" db="EMBL/GenBank/DDBJ databases">
        <title>Genomic Encyclopedia of Archaeal and Bacterial Type Strains, Phase II (KMG-II): From Individual Species to Whole Genera.</title>
        <authorList>
            <person name="Goeker M."/>
        </authorList>
    </citation>
    <scope>NUCLEOTIDE SEQUENCE [LARGE SCALE GENOMIC DNA]</scope>
    <source>
        <strain evidence="6 7">DSM 25625</strain>
    </source>
</reference>
<dbReference type="Proteomes" id="UP000230161">
    <property type="component" value="Unassembled WGS sequence"/>
</dbReference>
<keyword evidence="4" id="KW-1278">Translocase</keyword>
<gene>
    <name evidence="6" type="ORF">CLV54_0158</name>
</gene>
<dbReference type="InterPro" id="IPR017871">
    <property type="entry name" value="ABC_transporter-like_CS"/>
</dbReference>
<dbReference type="OrthoDB" id="5296765at2"/>
<protein>
    <submittedName>
        <fullName evidence="6">Iron complex transport system ATP-binding protein</fullName>
    </submittedName>
</protein>
<dbReference type="Pfam" id="PF00005">
    <property type="entry name" value="ABC_tran"/>
    <property type="match status" value="1"/>
</dbReference>
<accession>A0A2M9C3R8</accession>
<sequence>MAAGTRWSRQVELPVPPVAGSTVVGASGVGYTVDGVPILEGVDVDVTAGEVLALVGPNGAGKSTLLGVLAGDLEATGGSVELGGRAIGAWSHLELARHRSVLTQETAVSFPFRVAEVVAMGRSPWYGTEASDDDHDAISAAMDETDVVHLSSRRYTSLSGGEKARVSLARVLAQRTGIVFLDEPTAALDLKHQEDVMRVARALARAGRAVVVVLHDLSLAGAYADRVAILSGGRLVAAGAPAEVFTPERLEDVYGVAVRVVQLEGTRHPLVVPVRDDQ</sequence>
<dbReference type="NCBIfam" id="NF010068">
    <property type="entry name" value="PRK13548.1"/>
    <property type="match status" value="1"/>
</dbReference>
<dbReference type="PANTHER" id="PTHR42794:SF1">
    <property type="entry name" value="HEMIN IMPORT ATP-BINDING PROTEIN HMUV"/>
    <property type="match status" value="1"/>
</dbReference>
<dbReference type="PROSITE" id="PS00211">
    <property type="entry name" value="ABC_TRANSPORTER_1"/>
    <property type="match status" value="1"/>
</dbReference>
<dbReference type="AlphaFoldDB" id="A0A2M9C3R8"/>
<keyword evidence="1" id="KW-0813">Transport</keyword>
<dbReference type="PANTHER" id="PTHR42794">
    <property type="entry name" value="HEMIN IMPORT ATP-BINDING PROTEIN HMUV"/>
    <property type="match status" value="1"/>
</dbReference>
<evidence type="ECO:0000256" key="2">
    <source>
        <dbReference type="ARBA" id="ARBA00022741"/>
    </source>
</evidence>
<dbReference type="PROSITE" id="PS50893">
    <property type="entry name" value="ABC_TRANSPORTER_2"/>
    <property type="match status" value="1"/>
</dbReference>
<dbReference type="Gene3D" id="3.40.50.300">
    <property type="entry name" value="P-loop containing nucleotide triphosphate hydrolases"/>
    <property type="match status" value="1"/>
</dbReference>
<keyword evidence="2" id="KW-0547">Nucleotide-binding</keyword>
<dbReference type="CDD" id="cd03214">
    <property type="entry name" value="ABC_Iron-Siderophores_B12_Hemin"/>
    <property type="match status" value="1"/>
</dbReference>
<dbReference type="InterPro" id="IPR027417">
    <property type="entry name" value="P-loop_NTPase"/>
</dbReference>
<keyword evidence="7" id="KW-1185">Reference proteome</keyword>
<dbReference type="InterPro" id="IPR003593">
    <property type="entry name" value="AAA+_ATPase"/>
</dbReference>
<keyword evidence="3 6" id="KW-0067">ATP-binding</keyword>
<evidence type="ECO:0000313" key="6">
    <source>
        <dbReference type="EMBL" id="PJJ65129.1"/>
    </source>
</evidence>
<comment type="caution">
    <text evidence="6">The sequence shown here is derived from an EMBL/GenBank/DDBJ whole genome shotgun (WGS) entry which is preliminary data.</text>
</comment>
<evidence type="ECO:0000256" key="4">
    <source>
        <dbReference type="ARBA" id="ARBA00022967"/>
    </source>
</evidence>
<dbReference type="FunFam" id="3.40.50.300:FF:000134">
    <property type="entry name" value="Iron-enterobactin ABC transporter ATP-binding protein"/>
    <property type="match status" value="1"/>
</dbReference>
<dbReference type="GO" id="GO:0016887">
    <property type="term" value="F:ATP hydrolysis activity"/>
    <property type="evidence" value="ECO:0007669"/>
    <property type="project" value="InterPro"/>
</dbReference>
<evidence type="ECO:0000256" key="1">
    <source>
        <dbReference type="ARBA" id="ARBA00022448"/>
    </source>
</evidence>